<feature type="compositionally biased region" description="Basic and acidic residues" evidence="7">
    <location>
        <begin position="9"/>
        <end position="26"/>
    </location>
</feature>
<dbReference type="EMBL" id="BTRK01000005">
    <property type="protein sequence ID" value="GMR53159.1"/>
    <property type="molecule type" value="Genomic_DNA"/>
</dbReference>
<evidence type="ECO:0000256" key="7">
    <source>
        <dbReference type="SAM" id="MobiDB-lite"/>
    </source>
</evidence>
<evidence type="ECO:0000313" key="9">
    <source>
        <dbReference type="EMBL" id="GMR53159.1"/>
    </source>
</evidence>
<dbReference type="InterPro" id="IPR050198">
    <property type="entry name" value="Non-receptor_tyrosine_kinases"/>
</dbReference>
<dbReference type="SUPFAM" id="SSF55550">
    <property type="entry name" value="SH2 domain"/>
    <property type="match status" value="1"/>
</dbReference>
<evidence type="ECO:0000256" key="3">
    <source>
        <dbReference type="ARBA" id="ARBA00022777"/>
    </source>
</evidence>
<dbReference type="Pfam" id="PF07714">
    <property type="entry name" value="PK_Tyr_Ser-Thr"/>
    <property type="match status" value="1"/>
</dbReference>
<accession>A0AAN5I6D0</accession>
<dbReference type="InterPro" id="IPR036860">
    <property type="entry name" value="SH2_dom_sf"/>
</dbReference>
<gene>
    <name evidence="9" type="ORF">PMAYCL1PPCAC_23354</name>
</gene>
<comment type="caution">
    <text evidence="9">The sequence shown here is derived from an EMBL/GenBank/DDBJ whole genome shotgun (WGS) entry which is preliminary data.</text>
</comment>
<comment type="catalytic activity">
    <reaction evidence="6">
        <text>L-tyrosyl-[protein] + ATP = O-phospho-L-tyrosyl-[protein] + ADP + H(+)</text>
        <dbReference type="Rhea" id="RHEA:10596"/>
        <dbReference type="Rhea" id="RHEA-COMP:10136"/>
        <dbReference type="Rhea" id="RHEA-COMP:20101"/>
        <dbReference type="ChEBI" id="CHEBI:15378"/>
        <dbReference type="ChEBI" id="CHEBI:30616"/>
        <dbReference type="ChEBI" id="CHEBI:46858"/>
        <dbReference type="ChEBI" id="CHEBI:61978"/>
        <dbReference type="ChEBI" id="CHEBI:456216"/>
        <dbReference type="EC" id="2.7.10.2"/>
    </reaction>
</comment>
<dbReference type="InterPro" id="IPR000980">
    <property type="entry name" value="SH2"/>
</dbReference>
<dbReference type="GO" id="GO:0005524">
    <property type="term" value="F:ATP binding"/>
    <property type="evidence" value="ECO:0007669"/>
    <property type="project" value="UniProtKB-KW"/>
</dbReference>
<dbReference type="PROSITE" id="PS50011">
    <property type="entry name" value="PROTEIN_KINASE_DOM"/>
    <property type="match status" value="1"/>
</dbReference>
<feature type="compositionally biased region" description="Basic and acidic residues" evidence="7">
    <location>
        <begin position="38"/>
        <end position="51"/>
    </location>
</feature>
<dbReference type="InterPro" id="IPR001245">
    <property type="entry name" value="Ser-Thr/Tyr_kinase_cat_dom"/>
</dbReference>
<comment type="similarity">
    <text evidence="6">Belongs to the protein kinase superfamily. Tyr protein kinase family.</text>
</comment>
<sequence length="516" mass="58876">EEEKKRSKRADSKETLKSTKSAPKESKKTKKNRGTMSKTKEEKETEKKSESKSGMNAPGTKSDPNSNPPEEVVGSLFKPKPKGEEGKAKLEKLLELFPDTPEEERPSTLVLQKVAAIETGAILPLKSENFFHFFLMEHEVWEKVRNPGEFLVRQLPLDEKDNDDDEEEYVICVMGKNKPLNIPIIFSSARNFCYINGYSFDTPAGLVQYHYRNHIPLDENGTRLLTPIMKDSIFINHAQIGFTNKFIVGSKGIAVANIRTGFFSSVQVAVMDYSTFAFEQGRLEDLYQVTRLARSCDHPNIIKYYGIAMSQAPAYILTEYCSQGTLGYIVRKPVGPDVGKREMYAHGLAKGLKYLEHRMILHRNIHIDNIYVDGKNQVKISEFANAIFGVKLVEKLGMITIRHIAPEAWKHNRFSKKSDIWSFGVVVWEIFHNGATPYDEIPDGEVARKVADADLRLKCISDKFPNKLWRICEKCWAKLADDRLSINEILEEMERDQRSSSGIFDRIYESFALLME</sequence>
<evidence type="ECO:0000259" key="8">
    <source>
        <dbReference type="PROSITE" id="PS50011"/>
    </source>
</evidence>
<dbReference type="SMART" id="SM00252">
    <property type="entry name" value="SH2"/>
    <property type="match status" value="1"/>
</dbReference>
<evidence type="ECO:0000256" key="5">
    <source>
        <dbReference type="ARBA" id="ARBA00023137"/>
    </source>
</evidence>
<feature type="domain" description="Protein kinase" evidence="8">
    <location>
        <begin position="240"/>
        <end position="504"/>
    </location>
</feature>
<keyword evidence="1 6" id="KW-0808">Transferase</keyword>
<evidence type="ECO:0000256" key="1">
    <source>
        <dbReference type="ARBA" id="ARBA00022679"/>
    </source>
</evidence>
<evidence type="ECO:0000313" key="10">
    <source>
        <dbReference type="Proteomes" id="UP001328107"/>
    </source>
</evidence>
<proteinExistence type="inferred from homology"/>
<dbReference type="PANTHER" id="PTHR24418">
    <property type="entry name" value="TYROSINE-PROTEIN KINASE"/>
    <property type="match status" value="1"/>
</dbReference>
<keyword evidence="3 6" id="KW-0418">Kinase</keyword>
<dbReference type="GO" id="GO:0004715">
    <property type="term" value="F:non-membrane spanning protein tyrosine kinase activity"/>
    <property type="evidence" value="ECO:0007669"/>
    <property type="project" value="UniProtKB-EC"/>
</dbReference>
<dbReference type="SUPFAM" id="SSF56112">
    <property type="entry name" value="Protein kinase-like (PK-like)"/>
    <property type="match status" value="1"/>
</dbReference>
<dbReference type="InterPro" id="IPR000719">
    <property type="entry name" value="Prot_kinase_dom"/>
</dbReference>
<evidence type="ECO:0000256" key="2">
    <source>
        <dbReference type="ARBA" id="ARBA00022741"/>
    </source>
</evidence>
<reference evidence="10" key="1">
    <citation type="submission" date="2022-10" db="EMBL/GenBank/DDBJ databases">
        <title>Genome assembly of Pristionchus species.</title>
        <authorList>
            <person name="Yoshida K."/>
            <person name="Sommer R.J."/>
        </authorList>
    </citation>
    <scope>NUCLEOTIDE SEQUENCE [LARGE SCALE GENOMIC DNA]</scope>
    <source>
        <strain evidence="10">RS5460</strain>
    </source>
</reference>
<feature type="region of interest" description="Disordered" evidence="7">
    <location>
        <begin position="1"/>
        <end position="85"/>
    </location>
</feature>
<feature type="non-terminal residue" evidence="9">
    <location>
        <position position="1"/>
    </location>
</feature>
<protein>
    <recommendedName>
        <fullName evidence="6">Tyrosine-protein kinase</fullName>
        <ecNumber evidence="6">2.7.10.2</ecNumber>
    </recommendedName>
</protein>
<dbReference type="Proteomes" id="UP001328107">
    <property type="component" value="Unassembled WGS sequence"/>
</dbReference>
<organism evidence="9 10">
    <name type="scientific">Pristionchus mayeri</name>
    <dbReference type="NCBI Taxonomy" id="1317129"/>
    <lineage>
        <taxon>Eukaryota</taxon>
        <taxon>Metazoa</taxon>
        <taxon>Ecdysozoa</taxon>
        <taxon>Nematoda</taxon>
        <taxon>Chromadorea</taxon>
        <taxon>Rhabditida</taxon>
        <taxon>Rhabditina</taxon>
        <taxon>Diplogasteromorpha</taxon>
        <taxon>Diplogasteroidea</taxon>
        <taxon>Neodiplogasteridae</taxon>
        <taxon>Pristionchus</taxon>
    </lineage>
</organism>
<dbReference type="AlphaFoldDB" id="A0AAN5I6D0"/>
<keyword evidence="2 6" id="KW-0547">Nucleotide-binding</keyword>
<dbReference type="Gene3D" id="1.10.510.10">
    <property type="entry name" value="Transferase(Phosphotransferase) domain 1"/>
    <property type="match status" value="1"/>
</dbReference>
<dbReference type="PRINTS" id="PR00109">
    <property type="entry name" value="TYRKINASE"/>
</dbReference>
<keyword evidence="10" id="KW-1185">Reference proteome</keyword>
<evidence type="ECO:0000256" key="4">
    <source>
        <dbReference type="ARBA" id="ARBA00022840"/>
    </source>
</evidence>
<keyword evidence="5 6" id="KW-0829">Tyrosine-protein kinase</keyword>
<dbReference type="Gene3D" id="3.30.505.10">
    <property type="entry name" value="SH2 domain"/>
    <property type="match status" value="1"/>
</dbReference>
<keyword evidence="4 6" id="KW-0067">ATP-binding</keyword>
<dbReference type="InterPro" id="IPR011009">
    <property type="entry name" value="Kinase-like_dom_sf"/>
</dbReference>
<name>A0AAN5I6D0_9BILA</name>
<evidence type="ECO:0000256" key="6">
    <source>
        <dbReference type="RuleBase" id="RU362096"/>
    </source>
</evidence>
<dbReference type="EC" id="2.7.10.2" evidence="6"/>